<gene>
    <name evidence="5" type="ORF">D0433_14710</name>
</gene>
<organism evidence="5 6">
    <name type="scientific">Candidatus Thermochlorobacter aerophilus</name>
    <dbReference type="NCBI Taxonomy" id="1868324"/>
    <lineage>
        <taxon>Bacteria</taxon>
        <taxon>Pseudomonadati</taxon>
        <taxon>Chlorobiota</taxon>
        <taxon>Chlorobiia</taxon>
        <taxon>Chlorobiales</taxon>
        <taxon>Candidatus Thermochlorobacteriaceae</taxon>
        <taxon>Candidatus Thermochlorobacter</taxon>
    </lineage>
</organism>
<proteinExistence type="inferred from homology"/>
<dbReference type="Gene3D" id="3.90.1510.10">
    <property type="entry name" value="Glycerate kinase, domain 2"/>
    <property type="match status" value="1"/>
</dbReference>
<dbReference type="InterPro" id="IPR036129">
    <property type="entry name" value="Glycerate_kinase_sf"/>
</dbReference>
<dbReference type="Proteomes" id="UP000266389">
    <property type="component" value="Unassembled WGS sequence"/>
</dbReference>
<dbReference type="PANTHER" id="PTHR21599">
    <property type="entry name" value="GLYCERATE KINASE"/>
    <property type="match status" value="1"/>
</dbReference>
<dbReference type="AlphaFoldDB" id="A0A395LVF3"/>
<sequence length="372" mass="38612">MKKILLAPDSFKGTFSSEEIAVLIRDALPAPLGEFCTIQALADGGEGFADVFKRMSGAQVKHAEVHGPLGEPVTAEFVQIQRRAIIAMSAAAGLPLVKGTLQPERATTFGVGELMLAAVQSGASELVLGLGGSATCDGGAGALQALGVSLLDAAGQPIPPGNAGLALLATIDFSSLALPSSLSLVIAHDVRNPLLGPHGAVQVFGKQKGVRTEAMPDFEARLLHFANLAESHVGVCFRNAPGAGAAGGLGFGLMLLTPFLQSVKCLSGFEFISQSVQLSAQILNSDLVITGEGKLDETSFSGKVVGSVVQLCQSHRKPCVVIAGVSDLRAEEAKRFGIEHIFTIFDTAPASLDLAKAETPHRLKRLLSNFTL</sequence>
<comment type="similarity">
    <text evidence="1 4">Belongs to the glycerate kinase type-1 family.</text>
</comment>
<dbReference type="PANTHER" id="PTHR21599:SF0">
    <property type="entry name" value="GLYCERATE KINASE"/>
    <property type="match status" value="1"/>
</dbReference>
<protein>
    <submittedName>
        <fullName evidence="5">Glycerate kinase</fullName>
    </submittedName>
</protein>
<evidence type="ECO:0000256" key="2">
    <source>
        <dbReference type="ARBA" id="ARBA00022679"/>
    </source>
</evidence>
<evidence type="ECO:0000256" key="3">
    <source>
        <dbReference type="ARBA" id="ARBA00022777"/>
    </source>
</evidence>
<dbReference type="NCBIfam" id="TIGR00045">
    <property type="entry name" value="glycerate kinase"/>
    <property type="match status" value="1"/>
</dbReference>
<dbReference type="InterPro" id="IPR018193">
    <property type="entry name" value="Glyc_kinase_flavodox-like_fold"/>
</dbReference>
<dbReference type="EMBL" id="PHFL01000079">
    <property type="protein sequence ID" value="RFM22733.1"/>
    <property type="molecule type" value="Genomic_DNA"/>
</dbReference>
<evidence type="ECO:0000313" key="6">
    <source>
        <dbReference type="Proteomes" id="UP000266389"/>
    </source>
</evidence>
<keyword evidence="2 4" id="KW-0808">Transferase</keyword>
<dbReference type="GO" id="GO:0031388">
    <property type="term" value="P:organic acid phosphorylation"/>
    <property type="evidence" value="ECO:0007669"/>
    <property type="project" value="UniProtKB-UniRule"/>
</dbReference>
<reference evidence="5 6" key="1">
    <citation type="journal article" date="2011" name="ISME J.">
        <title>Community ecology of hot spring cyanobacterial mats: predominant populations and their functional potential.</title>
        <authorList>
            <person name="Klatt C.G."/>
            <person name="Wood J.M."/>
            <person name="Rusch D.B."/>
            <person name="Bateson M.M."/>
            <person name="Hamamura N."/>
            <person name="Heidelberg J.F."/>
            <person name="Grossman A.R."/>
            <person name="Bhaya D."/>
            <person name="Cohan F.M."/>
            <person name="Kuhl M."/>
            <person name="Bryant D.A."/>
            <person name="Ward D.M."/>
        </authorList>
    </citation>
    <scope>NUCLEOTIDE SEQUENCE [LARGE SCALE GENOMIC DNA]</scope>
    <source>
        <strain evidence="5">OS</strain>
    </source>
</reference>
<dbReference type="Gene3D" id="3.40.50.10350">
    <property type="entry name" value="Glycerate kinase, domain 1"/>
    <property type="match status" value="1"/>
</dbReference>
<evidence type="ECO:0000256" key="1">
    <source>
        <dbReference type="ARBA" id="ARBA00006284"/>
    </source>
</evidence>
<dbReference type="PIRSF" id="PIRSF006078">
    <property type="entry name" value="GlxK"/>
    <property type="match status" value="1"/>
</dbReference>
<dbReference type="InterPro" id="IPR018197">
    <property type="entry name" value="Glycerate_kinase_RE-like"/>
</dbReference>
<dbReference type="GO" id="GO:0008887">
    <property type="term" value="F:glycerate kinase activity"/>
    <property type="evidence" value="ECO:0007669"/>
    <property type="project" value="UniProtKB-UniRule"/>
</dbReference>
<evidence type="ECO:0000313" key="5">
    <source>
        <dbReference type="EMBL" id="RFM22733.1"/>
    </source>
</evidence>
<keyword evidence="3 4" id="KW-0418">Kinase</keyword>
<name>A0A395LVF3_9BACT</name>
<evidence type="ECO:0000256" key="4">
    <source>
        <dbReference type="PIRNR" id="PIRNR006078"/>
    </source>
</evidence>
<dbReference type="Pfam" id="PF02595">
    <property type="entry name" value="Gly_kinase"/>
    <property type="match status" value="1"/>
</dbReference>
<dbReference type="InterPro" id="IPR004381">
    <property type="entry name" value="Glycerate_kinase"/>
</dbReference>
<dbReference type="SUPFAM" id="SSF110738">
    <property type="entry name" value="Glycerate kinase I"/>
    <property type="match status" value="1"/>
</dbReference>
<comment type="caution">
    <text evidence="5">The sequence shown here is derived from an EMBL/GenBank/DDBJ whole genome shotgun (WGS) entry which is preliminary data.</text>
</comment>
<accession>A0A395LVF3</accession>